<reference evidence="1" key="1">
    <citation type="journal article" date="2020" name="Nature">
        <title>Giant virus diversity and host interactions through global metagenomics.</title>
        <authorList>
            <person name="Schulz F."/>
            <person name="Roux S."/>
            <person name="Paez-Espino D."/>
            <person name="Jungbluth S."/>
            <person name="Walsh D.A."/>
            <person name="Denef V.J."/>
            <person name="McMahon K.D."/>
            <person name="Konstantinidis K.T."/>
            <person name="Eloe-Fadrosh E.A."/>
            <person name="Kyrpides N.C."/>
            <person name="Woyke T."/>
        </authorList>
    </citation>
    <scope>NUCLEOTIDE SEQUENCE</scope>
    <source>
        <strain evidence="1">GVMAG-M-3300027804-48</strain>
    </source>
</reference>
<protein>
    <submittedName>
        <fullName evidence="1">Uncharacterized protein</fullName>
    </submittedName>
</protein>
<evidence type="ECO:0000313" key="1">
    <source>
        <dbReference type="EMBL" id="QHU29501.1"/>
    </source>
</evidence>
<organism evidence="1">
    <name type="scientific">viral metagenome</name>
    <dbReference type="NCBI Taxonomy" id="1070528"/>
    <lineage>
        <taxon>unclassified sequences</taxon>
        <taxon>metagenomes</taxon>
        <taxon>organismal metagenomes</taxon>
    </lineage>
</organism>
<sequence length="297" mass="35078">MNTENEDLGFIKITYDNFRASLDNFNNSQIVISDNIANKANDLINNYNCFVSNYDARSLWEKKKIIASNKTVASSKSRPHIIYVDFSDETKCKKEFISYLNKLTDLNKDIIYNKISVFISKINDEIKTMLFDVLINFIKSSNNNIYIDVLYLFDDDYIKTNITRFYNNYLNQCEWLPKEIKTEYKNIFDEENYDIYCEYVKIKKTTLSIIKALCLILKKLDEPAIIDKIINNIFNDLNEYIFKSEYKHLTELLLDELAILIENVPTEENINNINMINTDNLDNSTKFKINNIVDRYK</sequence>
<dbReference type="AlphaFoldDB" id="A0A6C0LIK3"/>
<name>A0A6C0LIK3_9ZZZZ</name>
<dbReference type="EMBL" id="MN740489">
    <property type="protein sequence ID" value="QHU29501.1"/>
    <property type="molecule type" value="Genomic_DNA"/>
</dbReference>
<proteinExistence type="predicted"/>
<accession>A0A6C0LIK3</accession>